<evidence type="ECO:0000259" key="9">
    <source>
        <dbReference type="Pfam" id="PF02449"/>
    </source>
</evidence>
<evidence type="ECO:0000256" key="5">
    <source>
        <dbReference type="ARBA" id="ARBA00022801"/>
    </source>
</evidence>
<dbReference type="Proteomes" id="UP001501166">
    <property type="component" value="Unassembled WGS sequence"/>
</dbReference>
<dbReference type="Pfam" id="PF02449">
    <property type="entry name" value="Glyco_hydro_42"/>
    <property type="match status" value="1"/>
</dbReference>
<dbReference type="PANTHER" id="PTHR36447">
    <property type="entry name" value="BETA-GALACTOSIDASE GANA"/>
    <property type="match status" value="1"/>
</dbReference>
<reference evidence="13" key="1">
    <citation type="journal article" date="2019" name="Int. J. Syst. Evol. Microbiol.">
        <title>The Global Catalogue of Microorganisms (GCM) 10K type strain sequencing project: providing services to taxonomists for standard genome sequencing and annotation.</title>
        <authorList>
            <consortium name="The Broad Institute Genomics Platform"/>
            <consortium name="The Broad Institute Genome Sequencing Center for Infectious Disease"/>
            <person name="Wu L."/>
            <person name="Ma J."/>
        </authorList>
    </citation>
    <scope>NUCLEOTIDE SEQUENCE [LARGE SCALE GENOMIC DNA]</scope>
    <source>
        <strain evidence="13">JCM 12662</strain>
    </source>
</reference>
<dbReference type="EMBL" id="BAAACW010000142">
    <property type="protein sequence ID" value="GAA0369725.1"/>
    <property type="molecule type" value="Genomic_DNA"/>
</dbReference>
<evidence type="ECO:0000256" key="8">
    <source>
        <dbReference type="PIRNR" id="PIRNR001084"/>
    </source>
</evidence>
<name>A0ABP3HGU0_9LACT</name>
<dbReference type="SUPFAM" id="SSF52317">
    <property type="entry name" value="Class I glutamine amidotransferase-like"/>
    <property type="match status" value="1"/>
</dbReference>
<keyword evidence="5 8" id="KW-0378">Hydrolase</keyword>
<dbReference type="InterPro" id="IPR029062">
    <property type="entry name" value="Class_I_gatase-like"/>
</dbReference>
<dbReference type="InterPro" id="IPR013739">
    <property type="entry name" value="Beta_galactosidase_C"/>
</dbReference>
<dbReference type="RefSeq" id="WP_343756554.1">
    <property type="nucleotide sequence ID" value="NZ_BAAACW010000142.1"/>
</dbReference>
<keyword evidence="13" id="KW-1185">Reference proteome</keyword>
<organism evidence="12 13">
    <name type="scientific">Alkalibacterium iburiense</name>
    <dbReference type="NCBI Taxonomy" id="290589"/>
    <lineage>
        <taxon>Bacteria</taxon>
        <taxon>Bacillati</taxon>
        <taxon>Bacillota</taxon>
        <taxon>Bacilli</taxon>
        <taxon>Lactobacillales</taxon>
        <taxon>Carnobacteriaceae</taxon>
        <taxon>Alkalibacterium</taxon>
    </lineage>
</organism>
<dbReference type="CDD" id="cd03143">
    <property type="entry name" value="A4_beta-galactosidase_middle_domain"/>
    <property type="match status" value="1"/>
</dbReference>
<dbReference type="PIRSF" id="PIRSF001084">
    <property type="entry name" value="B-galactosidase"/>
    <property type="match status" value="1"/>
</dbReference>
<dbReference type="InterPro" id="IPR017853">
    <property type="entry name" value="GH"/>
</dbReference>
<feature type="domain" description="Beta-galactosidase C-terminal" evidence="11">
    <location>
        <begin position="606"/>
        <end position="658"/>
    </location>
</feature>
<accession>A0ABP3HGU0</accession>
<dbReference type="Pfam" id="PF08533">
    <property type="entry name" value="Glyco_hydro_42C"/>
    <property type="match status" value="1"/>
</dbReference>
<dbReference type="Gene3D" id="3.40.50.880">
    <property type="match status" value="1"/>
</dbReference>
<comment type="similarity">
    <text evidence="2 8">Belongs to the glycosyl hydrolase 42 family.</text>
</comment>
<dbReference type="EC" id="3.2.1.23" evidence="3 8"/>
<dbReference type="Gene3D" id="3.20.20.80">
    <property type="entry name" value="Glycosidases"/>
    <property type="match status" value="1"/>
</dbReference>
<feature type="domain" description="Glycoside hydrolase family 42 N-terminal" evidence="9">
    <location>
        <begin position="11"/>
        <end position="377"/>
    </location>
</feature>
<keyword evidence="4" id="KW-0479">Metal-binding</keyword>
<comment type="caution">
    <text evidence="12">The sequence shown here is derived from an EMBL/GenBank/DDBJ whole genome shotgun (WGS) entry which is preliminary data.</text>
</comment>
<feature type="domain" description="Beta-galactosidase trimerisation" evidence="10">
    <location>
        <begin position="391"/>
        <end position="591"/>
    </location>
</feature>
<evidence type="ECO:0000313" key="12">
    <source>
        <dbReference type="EMBL" id="GAA0369725.1"/>
    </source>
</evidence>
<evidence type="ECO:0000256" key="7">
    <source>
        <dbReference type="ARBA" id="ARBA00023295"/>
    </source>
</evidence>
<sequence length="659" mass="76475">MVRNKMYYGACVYPELWSDEVMVKDYDLMQEIGMNLARMGEFTWSTFEPNPDEFDFSILERSLELTKERGIDVVICTPTPTPPIWMTHNHPERLHVDKNGTRMIHGSRQHICSNNAYFRERANIFVDKMMEVVKKYDHVIAVQLDNEFKCHVDQCFCENCKNLWHQWLEKKYETVSNLNEAWGTKVWSQEYRHFEQVVQPLPTPFLHNSALLFNYKRFHHEKLAEFIKEQVSVIKKHSDIPVTHNTGMFFDVDNEMMGQEMDFMSFDTYTPVEHYENFVLNQERWRYIRNDTRKTMLLETSTSYNGHLENYAVPHELGYVEAEAFTTFAAGTSAFTYWLFRGQRSGSEQPHGSVVSSWGDKTIGYESVMNVSQLIEKIEPLISESNVIEPKVAITYSDRARSYIDNEHGGVYNYKELMNAFHKLFLDLNIHRKLVPEGHDLNEVDVLFSLYMHNLSKDYLARATEFVENGGTWFVGPMSGGRTENHLWHTDNGLGELGELLDIKSSVQFYSKDGQMQGEALGMTSELNGLNTFVEVSQEASKGKVISDTANGQAFLVEKEIGKGKIVYLGAHVNKDLMKKLIKEHTRDHHITDILETSDEVVIFNRRGIDSNETQYWMVNLSKEDKTVQLKQSLVDKLNDKQLDKGQYTLKPYDYMVLA</sequence>
<evidence type="ECO:0000259" key="11">
    <source>
        <dbReference type="Pfam" id="PF08533"/>
    </source>
</evidence>
<keyword evidence="6" id="KW-0862">Zinc</keyword>
<dbReference type="InterPro" id="IPR013738">
    <property type="entry name" value="Beta_galactosidase_Trimer"/>
</dbReference>
<proteinExistence type="inferred from homology"/>
<evidence type="ECO:0000313" key="13">
    <source>
        <dbReference type="Proteomes" id="UP001501166"/>
    </source>
</evidence>
<dbReference type="SUPFAM" id="SSF51445">
    <property type="entry name" value="(Trans)glycosidases"/>
    <property type="match status" value="1"/>
</dbReference>
<evidence type="ECO:0000256" key="1">
    <source>
        <dbReference type="ARBA" id="ARBA00001412"/>
    </source>
</evidence>
<comment type="catalytic activity">
    <reaction evidence="1 8">
        <text>Hydrolysis of terminal non-reducing beta-D-galactose residues in beta-D-galactosides.</text>
        <dbReference type="EC" id="3.2.1.23"/>
    </reaction>
</comment>
<gene>
    <name evidence="12" type="primary">yesZ_2</name>
    <name evidence="12" type="ORF">GCM10008932_21670</name>
</gene>
<dbReference type="Pfam" id="PF08532">
    <property type="entry name" value="Glyco_hydro_42M"/>
    <property type="match status" value="1"/>
</dbReference>
<evidence type="ECO:0000256" key="4">
    <source>
        <dbReference type="ARBA" id="ARBA00022723"/>
    </source>
</evidence>
<dbReference type="PANTHER" id="PTHR36447:SF2">
    <property type="entry name" value="BETA-GALACTOSIDASE YESZ"/>
    <property type="match status" value="1"/>
</dbReference>
<dbReference type="InterPro" id="IPR003476">
    <property type="entry name" value="Glyco_hydro_42"/>
</dbReference>
<keyword evidence="7 8" id="KW-0326">Glycosidase</keyword>
<evidence type="ECO:0000259" key="10">
    <source>
        <dbReference type="Pfam" id="PF08532"/>
    </source>
</evidence>
<evidence type="ECO:0000256" key="6">
    <source>
        <dbReference type="ARBA" id="ARBA00022833"/>
    </source>
</evidence>
<evidence type="ECO:0000256" key="3">
    <source>
        <dbReference type="ARBA" id="ARBA00012756"/>
    </source>
</evidence>
<dbReference type="InterPro" id="IPR013529">
    <property type="entry name" value="Glyco_hydro_42_N"/>
</dbReference>
<protein>
    <recommendedName>
        <fullName evidence="3 8">Beta-galactosidase</fullName>
        <shortName evidence="8">Beta-gal</shortName>
        <ecNumber evidence="3 8">3.2.1.23</ecNumber>
    </recommendedName>
</protein>
<evidence type="ECO:0000256" key="2">
    <source>
        <dbReference type="ARBA" id="ARBA00005940"/>
    </source>
</evidence>